<accession>A0A2T3N277</accession>
<evidence type="ECO:0000313" key="2">
    <source>
        <dbReference type="Proteomes" id="UP000241346"/>
    </source>
</evidence>
<sequence>MGKLSIGRDTISDIDAVEYQWIASLSHDGVEVESILALIQRCLGGDATTAEYLRRIALKLCQPAELLQYLES</sequence>
<evidence type="ECO:0000313" key="1">
    <source>
        <dbReference type="EMBL" id="PSW06393.1"/>
    </source>
</evidence>
<gene>
    <name evidence="1" type="ORF">C9J01_26770</name>
</gene>
<dbReference type="EMBL" id="PYMB01000031">
    <property type="protein sequence ID" value="PSW06393.1"/>
    <property type="molecule type" value="Genomic_DNA"/>
</dbReference>
<proteinExistence type="predicted"/>
<protein>
    <submittedName>
        <fullName evidence="1">Uncharacterized protein</fullName>
    </submittedName>
</protein>
<organism evidence="1 2">
    <name type="scientific">Photobacterium rosenbergii</name>
    <dbReference type="NCBI Taxonomy" id="294936"/>
    <lineage>
        <taxon>Bacteria</taxon>
        <taxon>Pseudomonadati</taxon>
        <taxon>Pseudomonadota</taxon>
        <taxon>Gammaproteobacteria</taxon>
        <taxon>Vibrionales</taxon>
        <taxon>Vibrionaceae</taxon>
        <taxon>Photobacterium</taxon>
    </lineage>
</organism>
<dbReference type="Proteomes" id="UP000241346">
    <property type="component" value="Unassembled WGS sequence"/>
</dbReference>
<comment type="caution">
    <text evidence="1">The sequence shown here is derived from an EMBL/GenBank/DDBJ whole genome shotgun (WGS) entry which is preliminary data.</text>
</comment>
<reference evidence="1 2" key="1">
    <citation type="submission" date="2018-03" db="EMBL/GenBank/DDBJ databases">
        <title>Whole genome sequencing of Histamine producing bacteria.</title>
        <authorList>
            <person name="Butler K."/>
        </authorList>
    </citation>
    <scope>NUCLEOTIDE SEQUENCE [LARGE SCALE GENOMIC DNA]</scope>
    <source>
        <strain evidence="1 2">DSM 19138</strain>
    </source>
</reference>
<dbReference type="OrthoDB" id="5828134at2"/>
<dbReference type="AlphaFoldDB" id="A0A2T3N277"/>
<name>A0A2T3N277_9GAMM</name>
<dbReference type="RefSeq" id="WP_107301137.1">
    <property type="nucleotide sequence ID" value="NZ_JAHVIB010000003.1"/>
</dbReference>